<gene>
    <name evidence="2" type="ORF">ACFOX3_10355</name>
</gene>
<dbReference type="SUPFAM" id="SSF101262">
    <property type="entry name" value="Methenyltetrahydrofolate cyclohydrolase-like"/>
    <property type="match status" value="1"/>
</dbReference>
<dbReference type="Pfam" id="PF04961">
    <property type="entry name" value="FTCD_C"/>
    <property type="match status" value="1"/>
</dbReference>
<protein>
    <submittedName>
        <fullName evidence="2">Cyclodeaminase/cyclohydrolase family protein</fullName>
    </submittedName>
</protein>
<feature type="domain" description="Cyclodeaminase/cyclohydrolase" evidence="1">
    <location>
        <begin position="11"/>
        <end position="192"/>
    </location>
</feature>
<sequence>MTGKFLEKPTNKLLDDFGAGNASPGSGSAAALMGLLASKLTITVCKKSIEYAKEESEIKAFQYILDQVETHIEPKLKELFEKDATDFERVVELWRERTIESSTTKKAAISREANRLLENATDYVFEIIELCMTLIDHGVVVFESGWKTVRGDSGAAISASMAGVTSGIFIANLNLKTLKGRNYAASNIKKCDELYQRLNVKQTKAFSCVVSLNSEALEAIQLELPET</sequence>
<evidence type="ECO:0000313" key="2">
    <source>
        <dbReference type="EMBL" id="MFC4362707.1"/>
    </source>
</evidence>
<evidence type="ECO:0000313" key="3">
    <source>
        <dbReference type="Proteomes" id="UP001595840"/>
    </source>
</evidence>
<dbReference type="Gene3D" id="1.20.120.680">
    <property type="entry name" value="Formiminotetrahydrofolate cyclodeaminase monomer, up-and-down helical bundle"/>
    <property type="match status" value="1"/>
</dbReference>
<dbReference type="EMBL" id="JBHSCX010000008">
    <property type="protein sequence ID" value="MFC4362707.1"/>
    <property type="molecule type" value="Genomic_DNA"/>
</dbReference>
<dbReference type="Proteomes" id="UP001595840">
    <property type="component" value="Unassembled WGS sequence"/>
</dbReference>
<keyword evidence="3" id="KW-1185">Reference proteome</keyword>
<dbReference type="RefSeq" id="WP_290259240.1">
    <property type="nucleotide sequence ID" value="NZ_JAUFQG010000004.1"/>
</dbReference>
<evidence type="ECO:0000259" key="1">
    <source>
        <dbReference type="Pfam" id="PF04961"/>
    </source>
</evidence>
<dbReference type="InterPro" id="IPR036178">
    <property type="entry name" value="Formintransfe-cycloase-like_sf"/>
</dbReference>
<proteinExistence type="predicted"/>
<accession>A0ABV8V4D4</accession>
<comment type="caution">
    <text evidence="2">The sequence shown here is derived from an EMBL/GenBank/DDBJ whole genome shotgun (WGS) entry which is preliminary data.</text>
</comment>
<reference evidence="3" key="1">
    <citation type="journal article" date="2019" name="Int. J. Syst. Evol. Microbiol.">
        <title>The Global Catalogue of Microorganisms (GCM) 10K type strain sequencing project: providing services to taxonomists for standard genome sequencing and annotation.</title>
        <authorList>
            <consortium name="The Broad Institute Genomics Platform"/>
            <consortium name="The Broad Institute Genome Sequencing Center for Infectious Disease"/>
            <person name="Wu L."/>
            <person name="Ma J."/>
        </authorList>
    </citation>
    <scope>NUCLEOTIDE SEQUENCE [LARGE SCALE GENOMIC DNA]</scope>
    <source>
        <strain evidence="3">CECT 8570</strain>
    </source>
</reference>
<name>A0ABV8V4D4_9GAMM</name>
<dbReference type="InterPro" id="IPR007044">
    <property type="entry name" value="Cyclodeamin/CycHdrlase"/>
</dbReference>
<organism evidence="2 3">
    <name type="scientific">Simiduia curdlanivorans</name>
    <dbReference type="NCBI Taxonomy" id="1492769"/>
    <lineage>
        <taxon>Bacteria</taxon>
        <taxon>Pseudomonadati</taxon>
        <taxon>Pseudomonadota</taxon>
        <taxon>Gammaproteobacteria</taxon>
        <taxon>Cellvibrionales</taxon>
        <taxon>Cellvibrionaceae</taxon>
        <taxon>Simiduia</taxon>
    </lineage>
</organism>